<evidence type="ECO:0000256" key="1">
    <source>
        <dbReference type="SAM" id="Coils"/>
    </source>
</evidence>
<dbReference type="RefSeq" id="WP_169076543.1">
    <property type="nucleotide sequence ID" value="NZ_JABBXH010000007.1"/>
</dbReference>
<dbReference type="AlphaFoldDB" id="A0A7Y0LH87"/>
<name>A0A7Y0LH87_9GAMM</name>
<reference evidence="2 3" key="1">
    <citation type="submission" date="2020-04" db="EMBL/GenBank/DDBJ databases">
        <title>Thalassotalea sp. M1531, isolated from the surface of marine red alga.</title>
        <authorList>
            <person name="Pang L."/>
            <person name="Lu D.-C."/>
        </authorList>
    </citation>
    <scope>NUCLEOTIDE SEQUENCE [LARGE SCALE GENOMIC DNA]</scope>
    <source>
        <strain evidence="2 3">M1531</strain>
    </source>
</reference>
<keyword evidence="3" id="KW-1185">Reference proteome</keyword>
<proteinExistence type="predicted"/>
<dbReference type="EMBL" id="JABBXH010000007">
    <property type="protein sequence ID" value="NMP33220.1"/>
    <property type="molecule type" value="Genomic_DNA"/>
</dbReference>
<dbReference type="Proteomes" id="UP000568664">
    <property type="component" value="Unassembled WGS sequence"/>
</dbReference>
<accession>A0A7Y0LH87</accession>
<protein>
    <recommendedName>
        <fullName evidence="4">Tetratricopeptide repeat protein</fullName>
    </recommendedName>
</protein>
<keyword evidence="1" id="KW-0175">Coiled coil</keyword>
<feature type="coiled-coil region" evidence="1">
    <location>
        <begin position="120"/>
        <end position="173"/>
    </location>
</feature>
<organism evidence="2 3">
    <name type="scientific">Thalassotalea algicola</name>
    <dbReference type="NCBI Taxonomy" id="2716224"/>
    <lineage>
        <taxon>Bacteria</taxon>
        <taxon>Pseudomonadati</taxon>
        <taxon>Pseudomonadota</taxon>
        <taxon>Gammaproteobacteria</taxon>
        <taxon>Alteromonadales</taxon>
        <taxon>Colwelliaceae</taxon>
        <taxon>Thalassotalea</taxon>
    </lineage>
</organism>
<dbReference type="Gene3D" id="1.25.40.10">
    <property type="entry name" value="Tetratricopeptide repeat domain"/>
    <property type="match status" value="1"/>
</dbReference>
<dbReference type="SUPFAM" id="SSF48452">
    <property type="entry name" value="TPR-like"/>
    <property type="match status" value="1"/>
</dbReference>
<gene>
    <name evidence="2" type="ORF">HII17_16830</name>
</gene>
<dbReference type="InterPro" id="IPR011990">
    <property type="entry name" value="TPR-like_helical_dom_sf"/>
</dbReference>
<evidence type="ECO:0008006" key="4">
    <source>
        <dbReference type="Google" id="ProtNLM"/>
    </source>
</evidence>
<sequence>MKFDYSVGVQLLKPLYLWLMLLLGYPSQLLASTLNIETICQQSSAKCLEIIDTKLNKTSYPSRTWYKLKLLQLEAHFLLGNIAQLNKALMPFLDNEDLPMSFLVYVKIYHAKVMNQLGDSQAAQQDLAQALNLLHEIQEHLPRPMRLIEIANLQILNKQYNQAEQTLLLLEKRYAQDALPLFNQELYANLGHIAARLDKLVDYFVYTEKSLFYALKTDNKQQISVAHYNFARAAMINGSLAKARENFMHALLQATLAKDFATQIDAKIRLIEIALRENNSIRVKELLPQLKQTALSYDFDLKEYQLYQQLQAKLAKQGIETH</sequence>
<evidence type="ECO:0000313" key="3">
    <source>
        <dbReference type="Proteomes" id="UP000568664"/>
    </source>
</evidence>
<evidence type="ECO:0000313" key="2">
    <source>
        <dbReference type="EMBL" id="NMP33220.1"/>
    </source>
</evidence>
<comment type="caution">
    <text evidence="2">The sequence shown here is derived from an EMBL/GenBank/DDBJ whole genome shotgun (WGS) entry which is preliminary data.</text>
</comment>